<reference evidence="2 3" key="1">
    <citation type="submission" date="2017-02" db="EMBL/GenBank/DDBJ databases">
        <authorList>
            <person name="Peterson S.W."/>
        </authorList>
    </citation>
    <scope>NUCLEOTIDE SEQUENCE [LARGE SCALE GENOMIC DNA]</scope>
    <source>
        <strain evidence="2 3">M1</strain>
    </source>
</reference>
<sequence length="269" mass="30159">MGFKFCSLASGSSGNCQYVGSRDTKLLIDAGLTGKYITNALKNIDIEAEKIDGLLITHEHSDHIKGVGVLMRKFDIPLYVNEKTWEAMKDKIGSVKGKDIRLFSDCESFAIGDIKVNPYSISHDACNPMGYSFVHNNSKISITTDLGCITDEIINEIKDSDLLVIESNHDVEMVKFGRYPWFLKKRILGDFGHLSNEAAGNIITEVVKNGKVKYALLAHLSKENNFPELAYETVKNIIIENEIKVGVDVNLDLTYRNRTGRVYNIQKDF</sequence>
<keyword evidence="3" id="KW-1185">Reference proteome</keyword>
<dbReference type="STRING" id="36842.SAMN02194393_04882"/>
<dbReference type="InterPro" id="IPR036866">
    <property type="entry name" value="RibonucZ/Hydroxyglut_hydro"/>
</dbReference>
<dbReference type="AlphaFoldDB" id="A0A1T5MJP9"/>
<dbReference type="PANTHER" id="PTHR47619:SF1">
    <property type="entry name" value="EXODEOXYRIBONUCLEASE WALJ"/>
    <property type="match status" value="1"/>
</dbReference>
<name>A0A1T5MJP9_9FIRM</name>
<gene>
    <name evidence="2" type="ORF">SAMN02194393_04882</name>
</gene>
<protein>
    <submittedName>
        <fullName evidence="2">Phosphoribosyl 1,2-cyclic phosphodiesterase</fullName>
    </submittedName>
</protein>
<feature type="domain" description="Metallo-beta-lactamase" evidence="1">
    <location>
        <begin position="13"/>
        <end position="191"/>
    </location>
</feature>
<dbReference type="RefSeq" id="WP_079495438.1">
    <property type="nucleotide sequence ID" value="NZ_FUZT01000017.1"/>
</dbReference>
<dbReference type="InterPro" id="IPR052533">
    <property type="entry name" value="WalJ/YycJ-like"/>
</dbReference>
<evidence type="ECO:0000313" key="3">
    <source>
        <dbReference type="Proteomes" id="UP000190285"/>
    </source>
</evidence>
<dbReference type="Pfam" id="PF12706">
    <property type="entry name" value="Lactamase_B_2"/>
    <property type="match status" value="1"/>
</dbReference>
<accession>A0A1T5MJP9</accession>
<dbReference type="InterPro" id="IPR001279">
    <property type="entry name" value="Metallo-B-lactamas"/>
</dbReference>
<organism evidence="2 3">
    <name type="scientific">Maledivibacter halophilus</name>
    <dbReference type="NCBI Taxonomy" id="36842"/>
    <lineage>
        <taxon>Bacteria</taxon>
        <taxon>Bacillati</taxon>
        <taxon>Bacillota</taxon>
        <taxon>Clostridia</taxon>
        <taxon>Peptostreptococcales</taxon>
        <taxon>Caminicellaceae</taxon>
        <taxon>Maledivibacter</taxon>
    </lineage>
</organism>
<dbReference type="Proteomes" id="UP000190285">
    <property type="component" value="Unassembled WGS sequence"/>
</dbReference>
<evidence type="ECO:0000313" key="2">
    <source>
        <dbReference type="EMBL" id="SKC88450.1"/>
    </source>
</evidence>
<dbReference type="PANTHER" id="PTHR47619">
    <property type="entry name" value="METALLO-HYDROLASE YYCJ-RELATED"/>
    <property type="match status" value="1"/>
</dbReference>
<dbReference type="EMBL" id="FUZT01000017">
    <property type="protein sequence ID" value="SKC88450.1"/>
    <property type="molecule type" value="Genomic_DNA"/>
</dbReference>
<dbReference type="SMART" id="SM00849">
    <property type="entry name" value="Lactamase_B"/>
    <property type="match status" value="1"/>
</dbReference>
<proteinExistence type="predicted"/>
<dbReference type="OrthoDB" id="9781189at2"/>
<dbReference type="SUPFAM" id="SSF56281">
    <property type="entry name" value="Metallo-hydrolase/oxidoreductase"/>
    <property type="match status" value="1"/>
</dbReference>
<dbReference type="Gene3D" id="3.60.15.10">
    <property type="entry name" value="Ribonuclease Z/Hydroxyacylglutathione hydrolase-like"/>
    <property type="match status" value="1"/>
</dbReference>
<evidence type="ECO:0000259" key="1">
    <source>
        <dbReference type="SMART" id="SM00849"/>
    </source>
</evidence>